<sequence>MHPKVYEAAKSGDFDSLITIISGNGEDLFHQTTPKENNILHLAAQYKQVNFIEHLLQSPSGPSLLWQSNYKGDTPLHVAAKVGSYRAVRMFIDLSKSLHWVVENGQADASKELLRKQNLHKDTVLHCAIRGCHDLVVELLIGEDPQLCDITNTADESPLYLAADRGLSCTIELILGVFSLSSSHKGPKGLTALHAGISLSLTSWEKIMEKRPEAIKEGDDLGWTPLHYVAYLGKVEAVRLLLQHDTSVAYDLDKVGESALHLAAYQGCVNVIVELIRSCPDAFDMINTKGQSALHAAVIGGRENVVKYILGMPNMEDLINEQDNDGNTALHLAALHKKYNIIYILAQYKRVDHLAKNKDHFTALDIFSAHNEVDYKANKVHHLLKGSHGIPGFQGWFIEYGKKRLDKQFVLDRPSVSITTRSNIPNQDNFDLSKKGIMDVQLLVAGLIATVTFAAAFTMPGGYNNDGPDRGTAIFAKRASFKAFAICNTCSFFWSIRAIILHCESTMFSYRPEPRHIPTVGCCIAVATVGMMMSYVFGINTVLHRPNERIGESIAPYCAWGVLFTVSLLYDYPDHEAHSWVLGSSPKRYIRRFLFKFGMPLLDFEARLIDWSRGKLMSWTGSTFR</sequence>
<evidence type="ECO:0000313" key="11">
    <source>
        <dbReference type="Proteomes" id="UP001634007"/>
    </source>
</evidence>
<dbReference type="SMART" id="SM00248">
    <property type="entry name" value="ANK"/>
    <property type="match status" value="7"/>
</dbReference>
<feature type="domain" description="PGG" evidence="9">
    <location>
        <begin position="440"/>
        <end position="540"/>
    </location>
</feature>
<dbReference type="Proteomes" id="UP001634007">
    <property type="component" value="Unassembled WGS sequence"/>
</dbReference>
<evidence type="ECO:0000256" key="2">
    <source>
        <dbReference type="ARBA" id="ARBA00022692"/>
    </source>
</evidence>
<evidence type="ECO:0000256" key="4">
    <source>
        <dbReference type="ARBA" id="ARBA00022989"/>
    </source>
</evidence>
<keyword evidence="6 8" id="KW-0472">Membrane</keyword>
<name>A0ABD3KSK4_EUCGL</name>
<keyword evidence="2 8" id="KW-0812">Transmembrane</keyword>
<feature type="transmembrane region" description="Helical" evidence="8">
    <location>
        <begin position="440"/>
        <end position="459"/>
    </location>
</feature>
<dbReference type="Gene3D" id="1.25.40.20">
    <property type="entry name" value="Ankyrin repeat-containing domain"/>
    <property type="match status" value="3"/>
</dbReference>
<dbReference type="PROSITE" id="PS50088">
    <property type="entry name" value="ANK_REPEAT"/>
    <property type="match status" value="2"/>
</dbReference>
<keyword evidence="11" id="KW-1185">Reference proteome</keyword>
<dbReference type="PROSITE" id="PS50297">
    <property type="entry name" value="ANK_REP_REGION"/>
    <property type="match status" value="2"/>
</dbReference>
<evidence type="ECO:0000259" key="9">
    <source>
        <dbReference type="Pfam" id="PF13962"/>
    </source>
</evidence>
<comment type="subcellular location">
    <subcellularLocation>
        <location evidence="1">Membrane</location>
        <topology evidence="1">Multi-pass membrane protein</topology>
    </subcellularLocation>
</comment>
<keyword evidence="3" id="KW-0677">Repeat</keyword>
<protein>
    <recommendedName>
        <fullName evidence="9">PGG domain-containing protein</fullName>
    </recommendedName>
</protein>
<dbReference type="PANTHER" id="PTHR24186">
    <property type="entry name" value="PROTEIN PHOSPHATASE 1 REGULATORY SUBUNIT"/>
    <property type="match status" value="1"/>
</dbReference>
<evidence type="ECO:0000256" key="3">
    <source>
        <dbReference type="ARBA" id="ARBA00022737"/>
    </source>
</evidence>
<dbReference type="GO" id="GO:0016020">
    <property type="term" value="C:membrane"/>
    <property type="evidence" value="ECO:0007669"/>
    <property type="project" value="UniProtKB-SubCell"/>
</dbReference>
<evidence type="ECO:0000256" key="1">
    <source>
        <dbReference type="ARBA" id="ARBA00004141"/>
    </source>
</evidence>
<keyword evidence="5 7" id="KW-0040">ANK repeat</keyword>
<dbReference type="InterPro" id="IPR002110">
    <property type="entry name" value="Ankyrin_rpt"/>
</dbReference>
<dbReference type="InterPro" id="IPR036770">
    <property type="entry name" value="Ankyrin_rpt-contain_sf"/>
</dbReference>
<feature type="repeat" description="ANK" evidence="7">
    <location>
        <begin position="71"/>
        <end position="93"/>
    </location>
</feature>
<evidence type="ECO:0000256" key="7">
    <source>
        <dbReference type="PROSITE-ProRule" id="PRU00023"/>
    </source>
</evidence>
<gene>
    <name evidence="10" type="ORF">ACJRO7_018124</name>
</gene>
<evidence type="ECO:0000256" key="6">
    <source>
        <dbReference type="ARBA" id="ARBA00023136"/>
    </source>
</evidence>
<dbReference type="EMBL" id="JBJKBG010000004">
    <property type="protein sequence ID" value="KAL3742756.1"/>
    <property type="molecule type" value="Genomic_DNA"/>
</dbReference>
<dbReference type="Pfam" id="PF00023">
    <property type="entry name" value="Ank"/>
    <property type="match status" value="2"/>
</dbReference>
<feature type="transmembrane region" description="Helical" evidence="8">
    <location>
        <begin position="479"/>
        <end position="500"/>
    </location>
</feature>
<dbReference type="Pfam" id="PF12796">
    <property type="entry name" value="Ank_2"/>
    <property type="match status" value="2"/>
</dbReference>
<evidence type="ECO:0000313" key="10">
    <source>
        <dbReference type="EMBL" id="KAL3742756.1"/>
    </source>
</evidence>
<reference evidence="10 11" key="1">
    <citation type="submission" date="2024-11" db="EMBL/GenBank/DDBJ databases">
        <title>Chromosome-level genome assembly of Eucalyptus globulus Labill. provides insights into its genome evolution.</title>
        <authorList>
            <person name="Li X."/>
        </authorList>
    </citation>
    <scope>NUCLEOTIDE SEQUENCE [LARGE SCALE GENOMIC DNA]</scope>
    <source>
        <strain evidence="10">CL2024</strain>
        <tissue evidence="10">Fresh tender leaves</tissue>
    </source>
</reference>
<proteinExistence type="predicted"/>
<organism evidence="10 11">
    <name type="scientific">Eucalyptus globulus</name>
    <name type="common">Tasmanian blue gum</name>
    <dbReference type="NCBI Taxonomy" id="34317"/>
    <lineage>
        <taxon>Eukaryota</taxon>
        <taxon>Viridiplantae</taxon>
        <taxon>Streptophyta</taxon>
        <taxon>Embryophyta</taxon>
        <taxon>Tracheophyta</taxon>
        <taxon>Spermatophyta</taxon>
        <taxon>Magnoliopsida</taxon>
        <taxon>eudicotyledons</taxon>
        <taxon>Gunneridae</taxon>
        <taxon>Pentapetalae</taxon>
        <taxon>rosids</taxon>
        <taxon>malvids</taxon>
        <taxon>Myrtales</taxon>
        <taxon>Myrtaceae</taxon>
        <taxon>Myrtoideae</taxon>
        <taxon>Eucalypteae</taxon>
        <taxon>Eucalyptus</taxon>
    </lineage>
</organism>
<keyword evidence="4 8" id="KW-1133">Transmembrane helix</keyword>
<evidence type="ECO:0000256" key="8">
    <source>
        <dbReference type="SAM" id="Phobius"/>
    </source>
</evidence>
<accession>A0ABD3KSK4</accession>
<comment type="caution">
    <text evidence="10">The sequence shown here is derived from an EMBL/GenBank/DDBJ whole genome shotgun (WGS) entry which is preliminary data.</text>
</comment>
<dbReference type="AlphaFoldDB" id="A0ABD3KSK4"/>
<dbReference type="SUPFAM" id="SSF48403">
    <property type="entry name" value="Ankyrin repeat"/>
    <property type="match status" value="1"/>
</dbReference>
<evidence type="ECO:0000256" key="5">
    <source>
        <dbReference type="ARBA" id="ARBA00023043"/>
    </source>
</evidence>
<dbReference type="InterPro" id="IPR026961">
    <property type="entry name" value="PGG_dom"/>
</dbReference>
<feature type="transmembrane region" description="Helical" evidence="8">
    <location>
        <begin position="520"/>
        <end position="542"/>
    </location>
</feature>
<dbReference type="Pfam" id="PF13962">
    <property type="entry name" value="PGG"/>
    <property type="match status" value="1"/>
</dbReference>
<feature type="repeat" description="ANK" evidence="7">
    <location>
        <begin position="221"/>
        <end position="248"/>
    </location>
</feature>
<dbReference type="PANTHER" id="PTHR24186:SF50">
    <property type="entry name" value="ANKYRIN REPEAT-CONTAINING PROTEIN ITN1-LIKE ISOFORM X1"/>
    <property type="match status" value="1"/>
</dbReference>